<name>A0A1C0YTK1_9BACL</name>
<dbReference type="RefSeq" id="WP_066464794.1">
    <property type="nucleotide sequence ID" value="NZ_MATO01000037.1"/>
</dbReference>
<dbReference type="GO" id="GO:0015937">
    <property type="term" value="P:coenzyme A biosynthetic process"/>
    <property type="evidence" value="ECO:0007669"/>
    <property type="project" value="UniProtKB-KW"/>
</dbReference>
<keyword evidence="2" id="KW-0808">Transferase</keyword>
<dbReference type="PIRSF" id="PIRSF036940">
    <property type="entry name" value="PanK_bac_aCoA"/>
    <property type="match status" value="1"/>
</dbReference>
<keyword evidence="8" id="KW-1185">Reference proteome</keyword>
<dbReference type="Pfam" id="PF03630">
    <property type="entry name" value="Fumble"/>
    <property type="match status" value="1"/>
</dbReference>
<accession>A0A1C0YTK1</accession>
<dbReference type="SUPFAM" id="SSF53067">
    <property type="entry name" value="Actin-like ATPase domain"/>
    <property type="match status" value="1"/>
</dbReference>
<dbReference type="InterPro" id="IPR043129">
    <property type="entry name" value="ATPase_NBD"/>
</dbReference>
<evidence type="ECO:0000256" key="3">
    <source>
        <dbReference type="ARBA" id="ARBA00022741"/>
    </source>
</evidence>
<sequence>MPKYIGIDTGGTLTKIAYLSADDELQLLAFPSNDLASVKEWICENTKVNAIEAIGATGGRTEQLRSVLEDIRSIHYIVEFEATLKGVRYLLQKEQRDIENAIITNVGTGTSIHYMSDEQHIRVGGTGVGGGTLIGLAALTTGIANYEEINTLANRGKRHEIDLLVKDIYQGMDTPISGDLTASNFGKVGIVEQTDFKKEDILATVQGLVGEVISTLSIQYAEQNNTPNVVYIGSTLSDNDHLKYVMAHYTELKKHTPIFLDDHGYAGAVGALLNMIEEHEQAVASV</sequence>
<dbReference type="PANTHER" id="PTHR12280:SF20">
    <property type="entry name" value="4'-PHOSPHOPANTETHEINE PHOSPHATASE"/>
    <property type="match status" value="1"/>
</dbReference>
<dbReference type="GO" id="GO:0005829">
    <property type="term" value="C:cytosol"/>
    <property type="evidence" value="ECO:0007669"/>
    <property type="project" value="TreeGrafter"/>
</dbReference>
<dbReference type="EMBL" id="MATO01000037">
    <property type="protein sequence ID" value="OCS90508.1"/>
    <property type="molecule type" value="Genomic_DNA"/>
</dbReference>
<keyword evidence="1" id="KW-0963">Cytoplasm</keyword>
<reference evidence="7 8" key="1">
    <citation type="submission" date="2016-07" db="EMBL/GenBank/DDBJ databases">
        <title>Caryophanon latum genome sequencing.</title>
        <authorList>
            <person name="Verma A."/>
            <person name="Pal Y."/>
            <person name="Krishnamurthi S."/>
        </authorList>
    </citation>
    <scope>NUCLEOTIDE SEQUENCE [LARGE SCALE GENOMIC DNA]</scope>
    <source>
        <strain evidence="7 8">DSM 14151</strain>
    </source>
</reference>
<evidence type="ECO:0000256" key="2">
    <source>
        <dbReference type="ARBA" id="ARBA00022679"/>
    </source>
</evidence>
<dbReference type="CDD" id="cd24085">
    <property type="entry name" value="ASKHA_NBD_PanK-II_bac"/>
    <property type="match status" value="1"/>
</dbReference>
<keyword evidence="6" id="KW-0173">Coenzyme A biosynthesis</keyword>
<gene>
    <name evidence="7" type="ORF">A6K76_11635</name>
</gene>
<dbReference type="Proteomes" id="UP000093482">
    <property type="component" value="Unassembled WGS sequence"/>
</dbReference>
<dbReference type="GO" id="GO:0004594">
    <property type="term" value="F:pantothenate kinase activity"/>
    <property type="evidence" value="ECO:0007669"/>
    <property type="project" value="InterPro"/>
</dbReference>
<dbReference type="AlphaFoldDB" id="A0A1C0YTK1"/>
<dbReference type="InterPro" id="IPR004567">
    <property type="entry name" value="Type_II_PanK"/>
</dbReference>
<evidence type="ECO:0000313" key="7">
    <source>
        <dbReference type="EMBL" id="OCS90508.1"/>
    </source>
</evidence>
<evidence type="ECO:0000256" key="4">
    <source>
        <dbReference type="ARBA" id="ARBA00022777"/>
    </source>
</evidence>
<keyword evidence="5" id="KW-0067">ATP-binding</keyword>
<keyword evidence="4 7" id="KW-0418">Kinase</keyword>
<keyword evidence="3" id="KW-0547">Nucleotide-binding</keyword>
<organism evidence="7 8">
    <name type="scientific">Caryophanon latum</name>
    <dbReference type="NCBI Taxonomy" id="33977"/>
    <lineage>
        <taxon>Bacteria</taxon>
        <taxon>Bacillati</taxon>
        <taxon>Bacillota</taxon>
        <taxon>Bacilli</taxon>
        <taxon>Bacillales</taxon>
        <taxon>Caryophanaceae</taxon>
        <taxon>Caryophanon</taxon>
    </lineage>
</organism>
<comment type="caution">
    <text evidence="7">The sequence shown here is derived from an EMBL/GenBank/DDBJ whole genome shotgun (WGS) entry which is preliminary data.</text>
</comment>
<dbReference type="NCBIfam" id="NF009842">
    <property type="entry name" value="PRK13317.1"/>
    <property type="match status" value="1"/>
</dbReference>
<dbReference type="GO" id="GO:0005524">
    <property type="term" value="F:ATP binding"/>
    <property type="evidence" value="ECO:0007669"/>
    <property type="project" value="UniProtKB-KW"/>
</dbReference>
<evidence type="ECO:0000256" key="6">
    <source>
        <dbReference type="ARBA" id="ARBA00022993"/>
    </source>
</evidence>
<dbReference type="OrthoDB" id="358216at2"/>
<evidence type="ECO:0000256" key="1">
    <source>
        <dbReference type="ARBA" id="ARBA00022490"/>
    </source>
</evidence>
<protein>
    <submittedName>
        <fullName evidence="7">Type II pantothenate kinase</fullName>
    </submittedName>
</protein>
<dbReference type="InterPro" id="IPR011602">
    <property type="entry name" value="Type_II_PanK_bac"/>
</dbReference>
<proteinExistence type="predicted"/>
<evidence type="ECO:0000256" key="5">
    <source>
        <dbReference type="ARBA" id="ARBA00022840"/>
    </source>
</evidence>
<dbReference type="Gene3D" id="3.30.420.40">
    <property type="match status" value="1"/>
</dbReference>
<evidence type="ECO:0000313" key="8">
    <source>
        <dbReference type="Proteomes" id="UP000093482"/>
    </source>
</evidence>
<dbReference type="PANTHER" id="PTHR12280">
    <property type="entry name" value="PANTOTHENATE KINASE"/>
    <property type="match status" value="1"/>
</dbReference>